<dbReference type="InterPro" id="IPR035959">
    <property type="entry name" value="RutC-like_sf"/>
</dbReference>
<evidence type="ECO:0000313" key="2">
    <source>
        <dbReference type="Proteomes" id="UP001172102"/>
    </source>
</evidence>
<sequence>RHRQALKNISTVLEEARSKLRNVLKVSTFLTTMDDFAAMNEACDEFFTWSSKPCRACVAVYQLPRNARVEIECTA</sequence>
<dbReference type="EMBL" id="JAUKUA010000002">
    <property type="protein sequence ID" value="KAK0725396.1"/>
    <property type="molecule type" value="Genomic_DNA"/>
</dbReference>
<dbReference type="Pfam" id="PF01042">
    <property type="entry name" value="Ribonuc_L-PSP"/>
    <property type="match status" value="1"/>
</dbReference>
<feature type="non-terminal residue" evidence="1">
    <location>
        <position position="1"/>
    </location>
</feature>
<organism evidence="1 2">
    <name type="scientific">Lasiosphaeris hirsuta</name>
    <dbReference type="NCBI Taxonomy" id="260670"/>
    <lineage>
        <taxon>Eukaryota</taxon>
        <taxon>Fungi</taxon>
        <taxon>Dikarya</taxon>
        <taxon>Ascomycota</taxon>
        <taxon>Pezizomycotina</taxon>
        <taxon>Sordariomycetes</taxon>
        <taxon>Sordariomycetidae</taxon>
        <taxon>Sordariales</taxon>
        <taxon>Lasiosphaeriaceae</taxon>
        <taxon>Lasiosphaeris</taxon>
    </lineage>
</organism>
<evidence type="ECO:0000313" key="1">
    <source>
        <dbReference type="EMBL" id="KAK0725396.1"/>
    </source>
</evidence>
<name>A0AA40B0G4_9PEZI</name>
<accession>A0AA40B0G4</accession>
<dbReference type="Proteomes" id="UP001172102">
    <property type="component" value="Unassembled WGS sequence"/>
</dbReference>
<dbReference type="SUPFAM" id="SSF55298">
    <property type="entry name" value="YjgF-like"/>
    <property type="match status" value="1"/>
</dbReference>
<dbReference type="GO" id="GO:0005739">
    <property type="term" value="C:mitochondrion"/>
    <property type="evidence" value="ECO:0007669"/>
    <property type="project" value="TreeGrafter"/>
</dbReference>
<proteinExistence type="predicted"/>
<feature type="non-terminal residue" evidence="1">
    <location>
        <position position="75"/>
    </location>
</feature>
<dbReference type="GO" id="GO:0005829">
    <property type="term" value="C:cytosol"/>
    <property type="evidence" value="ECO:0007669"/>
    <property type="project" value="TreeGrafter"/>
</dbReference>
<keyword evidence="2" id="KW-1185">Reference proteome</keyword>
<comment type="caution">
    <text evidence="1">The sequence shown here is derived from an EMBL/GenBank/DDBJ whole genome shotgun (WGS) entry which is preliminary data.</text>
</comment>
<protein>
    <submittedName>
        <fullName evidence="1">Endoribonuclease L-PSP/chorismate mutase-like protein</fullName>
    </submittedName>
</protein>
<gene>
    <name evidence="1" type="ORF">B0H67DRAFT_449322</name>
</gene>
<dbReference type="PANTHER" id="PTHR11803:SF42">
    <property type="entry name" value="MMF1"/>
    <property type="match status" value="1"/>
</dbReference>
<reference evidence="1" key="1">
    <citation type="submission" date="2023-06" db="EMBL/GenBank/DDBJ databases">
        <title>Genome-scale phylogeny and comparative genomics of the fungal order Sordariales.</title>
        <authorList>
            <consortium name="Lawrence Berkeley National Laboratory"/>
            <person name="Hensen N."/>
            <person name="Bonometti L."/>
            <person name="Westerberg I."/>
            <person name="Brannstrom I.O."/>
            <person name="Guillou S."/>
            <person name="Cros-Aarteil S."/>
            <person name="Calhoun S."/>
            <person name="Haridas S."/>
            <person name="Kuo A."/>
            <person name="Mondo S."/>
            <person name="Pangilinan J."/>
            <person name="Riley R."/>
            <person name="Labutti K."/>
            <person name="Andreopoulos B."/>
            <person name="Lipzen A."/>
            <person name="Chen C."/>
            <person name="Yanf M."/>
            <person name="Daum C."/>
            <person name="Ng V."/>
            <person name="Clum A."/>
            <person name="Steindorff A."/>
            <person name="Ohm R."/>
            <person name="Martin F."/>
            <person name="Silar P."/>
            <person name="Natvig D."/>
            <person name="Lalanne C."/>
            <person name="Gautier V."/>
            <person name="Ament-Velasquez S.L."/>
            <person name="Kruys A."/>
            <person name="Hutchinson M.I."/>
            <person name="Powell A.J."/>
            <person name="Barry K."/>
            <person name="Miller A.N."/>
            <person name="Grigoriev I.V."/>
            <person name="Debuchy R."/>
            <person name="Gladieux P."/>
            <person name="Thoren M.H."/>
            <person name="Johannesson H."/>
        </authorList>
    </citation>
    <scope>NUCLEOTIDE SEQUENCE</scope>
    <source>
        <strain evidence="1">SMH4607-1</strain>
    </source>
</reference>
<dbReference type="Gene3D" id="3.30.1330.40">
    <property type="entry name" value="RutC-like"/>
    <property type="match status" value="1"/>
</dbReference>
<dbReference type="PANTHER" id="PTHR11803">
    <property type="entry name" value="2-IMINOBUTANOATE/2-IMINOPROPANOATE DEAMINASE RIDA"/>
    <property type="match status" value="1"/>
</dbReference>
<dbReference type="GO" id="GO:0019239">
    <property type="term" value="F:deaminase activity"/>
    <property type="evidence" value="ECO:0007669"/>
    <property type="project" value="TreeGrafter"/>
</dbReference>
<dbReference type="AlphaFoldDB" id="A0AA40B0G4"/>
<dbReference type="CDD" id="cd00448">
    <property type="entry name" value="YjgF_YER057c_UK114_family"/>
    <property type="match status" value="1"/>
</dbReference>
<dbReference type="InterPro" id="IPR006175">
    <property type="entry name" value="YjgF/YER057c/UK114"/>
</dbReference>